<keyword evidence="3 4" id="KW-0560">Oxidoreductase</keyword>
<dbReference type="InterPro" id="IPR036291">
    <property type="entry name" value="NAD(P)-bd_dom_sf"/>
</dbReference>
<evidence type="ECO:0000256" key="4">
    <source>
        <dbReference type="RuleBase" id="RU362068"/>
    </source>
</evidence>
<dbReference type="SUPFAM" id="SSF48179">
    <property type="entry name" value="6-phosphogluconate dehydrogenase C-terminal domain-like"/>
    <property type="match status" value="1"/>
</dbReference>
<dbReference type="SUPFAM" id="SSF51735">
    <property type="entry name" value="NAD(P)-binding Rossmann-fold domains"/>
    <property type="match status" value="1"/>
</dbReference>
<dbReference type="InterPro" id="IPR013752">
    <property type="entry name" value="KPA_reductase"/>
</dbReference>
<dbReference type="EC" id="1.1.1.169" evidence="4"/>
<dbReference type="GO" id="GO:0008677">
    <property type="term" value="F:2-dehydropantoate 2-reductase activity"/>
    <property type="evidence" value="ECO:0007669"/>
    <property type="project" value="UniProtKB-EC"/>
</dbReference>
<keyword evidence="9" id="KW-1185">Reference proteome</keyword>
<comment type="function">
    <text evidence="4">Catalyzes the NADPH-dependent reduction of ketopantoate into pantoic acid.</text>
</comment>
<dbReference type="GO" id="GO:0005737">
    <property type="term" value="C:cytoplasm"/>
    <property type="evidence" value="ECO:0007669"/>
    <property type="project" value="TreeGrafter"/>
</dbReference>
<dbReference type="InterPro" id="IPR003710">
    <property type="entry name" value="ApbA"/>
</dbReference>
<gene>
    <name evidence="8" type="ORF">HII31_07592</name>
</gene>
<evidence type="ECO:0000313" key="8">
    <source>
        <dbReference type="EMBL" id="KAF7191077.1"/>
    </source>
</evidence>
<name>A0A8H6RI90_9PEZI</name>
<feature type="domain" description="Ketopantoate reductase N-terminal" evidence="6">
    <location>
        <begin position="10"/>
        <end position="162"/>
    </location>
</feature>
<organism evidence="8 9">
    <name type="scientific">Pseudocercospora fuligena</name>
    <dbReference type="NCBI Taxonomy" id="685502"/>
    <lineage>
        <taxon>Eukaryota</taxon>
        <taxon>Fungi</taxon>
        <taxon>Dikarya</taxon>
        <taxon>Ascomycota</taxon>
        <taxon>Pezizomycotina</taxon>
        <taxon>Dothideomycetes</taxon>
        <taxon>Dothideomycetidae</taxon>
        <taxon>Mycosphaerellales</taxon>
        <taxon>Mycosphaerellaceae</taxon>
        <taxon>Pseudocercospora</taxon>
    </lineage>
</organism>
<dbReference type="InterPro" id="IPR013332">
    <property type="entry name" value="KPR_N"/>
</dbReference>
<dbReference type="InterPro" id="IPR008927">
    <property type="entry name" value="6-PGluconate_DH-like_C_sf"/>
</dbReference>
<dbReference type="Pfam" id="PF08546">
    <property type="entry name" value="ApbA_C"/>
    <property type="match status" value="1"/>
</dbReference>
<evidence type="ECO:0000256" key="1">
    <source>
        <dbReference type="ARBA" id="ARBA00007870"/>
    </source>
</evidence>
<evidence type="ECO:0000259" key="7">
    <source>
        <dbReference type="Pfam" id="PF08546"/>
    </source>
</evidence>
<proteinExistence type="inferred from homology"/>
<dbReference type="AlphaFoldDB" id="A0A8H6RI90"/>
<evidence type="ECO:0000256" key="3">
    <source>
        <dbReference type="ARBA" id="ARBA00023002"/>
    </source>
</evidence>
<dbReference type="Gene3D" id="3.40.50.720">
    <property type="entry name" value="NAD(P)-binding Rossmann-like Domain"/>
    <property type="match status" value="1"/>
</dbReference>
<keyword evidence="5" id="KW-0812">Transmembrane</keyword>
<protein>
    <recommendedName>
        <fullName evidence="4">2-dehydropantoate 2-reductase</fullName>
        <ecNumber evidence="4">1.1.1.169</ecNumber>
    </recommendedName>
    <alternativeName>
        <fullName evidence="4">Ketopantoate reductase</fullName>
    </alternativeName>
</protein>
<keyword evidence="2 4" id="KW-0521">NADP</keyword>
<keyword evidence="5" id="KW-0472">Membrane</keyword>
<sequence length="347" mass="37500">MADTSSKPKILFFGSGAIGTIYVYLLLKAGCDVTAVCRSNYTAAKSNGFYIDSEVFGKGIHITPKVVRTVAEASESGPYDYLIVSCKAIPSAKTPQTIAPAVTPGHTTIVLIQNGIDIEPEYASAFPGNTLLTCIAYLPTTQTSPGHISMGNNERLEIGTYPGSESSKSAEKLISLLKSSGSNTTYHHHIQERRWYKLLLNAPWNPICALTLSRDVAFLSSSEFSESIIRGVLDEVIALSQALGYTSITSEAANSGFNVIKDRVGKTVGIEPSMLVDILNGREMEHEVILGNPVRKAKELGVQVPRLEMLYGLTKALDLATQKRKQGRSLDGEDLGDMYKDFEGGSI</sequence>
<dbReference type="Gene3D" id="1.10.1040.10">
    <property type="entry name" value="N-(1-d-carboxylethyl)-l-norvaline Dehydrogenase, domain 2"/>
    <property type="match status" value="1"/>
</dbReference>
<accession>A0A8H6RI90</accession>
<dbReference type="OrthoDB" id="3609at2759"/>
<comment type="similarity">
    <text evidence="1 4">Belongs to the ketopantoate reductase family.</text>
</comment>
<evidence type="ECO:0000259" key="6">
    <source>
        <dbReference type="Pfam" id="PF02558"/>
    </source>
</evidence>
<dbReference type="EMBL" id="JABCIY010000161">
    <property type="protein sequence ID" value="KAF7191077.1"/>
    <property type="molecule type" value="Genomic_DNA"/>
</dbReference>
<evidence type="ECO:0000256" key="5">
    <source>
        <dbReference type="SAM" id="Phobius"/>
    </source>
</evidence>
<dbReference type="GO" id="GO:0015940">
    <property type="term" value="P:pantothenate biosynthetic process"/>
    <property type="evidence" value="ECO:0007669"/>
    <property type="project" value="InterPro"/>
</dbReference>
<feature type="transmembrane region" description="Helical" evidence="5">
    <location>
        <begin position="10"/>
        <end position="27"/>
    </location>
</feature>
<evidence type="ECO:0000256" key="2">
    <source>
        <dbReference type="ARBA" id="ARBA00022857"/>
    </source>
</evidence>
<comment type="caution">
    <text evidence="8">The sequence shown here is derived from an EMBL/GenBank/DDBJ whole genome shotgun (WGS) entry which is preliminary data.</text>
</comment>
<dbReference type="PANTHER" id="PTHR21708">
    <property type="entry name" value="PROBABLE 2-DEHYDROPANTOATE 2-REDUCTASE"/>
    <property type="match status" value="1"/>
</dbReference>
<feature type="domain" description="Ketopantoate reductase C-terminal" evidence="7">
    <location>
        <begin position="190"/>
        <end position="317"/>
    </location>
</feature>
<comment type="catalytic activity">
    <reaction evidence="4">
        <text>(R)-pantoate + NADP(+) = 2-dehydropantoate + NADPH + H(+)</text>
        <dbReference type="Rhea" id="RHEA:16233"/>
        <dbReference type="ChEBI" id="CHEBI:11561"/>
        <dbReference type="ChEBI" id="CHEBI:15378"/>
        <dbReference type="ChEBI" id="CHEBI:15980"/>
        <dbReference type="ChEBI" id="CHEBI:57783"/>
        <dbReference type="ChEBI" id="CHEBI:58349"/>
        <dbReference type="EC" id="1.1.1.169"/>
    </reaction>
</comment>
<reference evidence="8" key="1">
    <citation type="submission" date="2020-04" db="EMBL/GenBank/DDBJ databases">
        <title>Draft genome resource of the tomato pathogen Pseudocercospora fuligena.</title>
        <authorList>
            <person name="Zaccaron A."/>
        </authorList>
    </citation>
    <scope>NUCLEOTIDE SEQUENCE</scope>
    <source>
        <strain evidence="8">PF001</strain>
    </source>
</reference>
<dbReference type="NCBIfam" id="TIGR00745">
    <property type="entry name" value="apbA_panE"/>
    <property type="match status" value="1"/>
</dbReference>
<dbReference type="Proteomes" id="UP000660729">
    <property type="component" value="Unassembled WGS sequence"/>
</dbReference>
<dbReference type="FunFam" id="1.10.1040.10:FF:000017">
    <property type="entry name" value="2-dehydropantoate 2-reductase"/>
    <property type="match status" value="1"/>
</dbReference>
<keyword evidence="5" id="KW-1133">Transmembrane helix</keyword>
<dbReference type="Pfam" id="PF02558">
    <property type="entry name" value="ApbA"/>
    <property type="match status" value="1"/>
</dbReference>
<dbReference type="InterPro" id="IPR013328">
    <property type="entry name" value="6PGD_dom2"/>
</dbReference>
<dbReference type="InterPro" id="IPR051402">
    <property type="entry name" value="KPR-Related"/>
</dbReference>
<dbReference type="PANTHER" id="PTHR21708:SF30">
    <property type="entry name" value="2-DEHYDROPANTOATE 2-REDUCTASE-RELATED"/>
    <property type="match status" value="1"/>
</dbReference>
<evidence type="ECO:0000313" key="9">
    <source>
        <dbReference type="Proteomes" id="UP000660729"/>
    </source>
</evidence>